<keyword evidence="5" id="KW-1185">Reference proteome</keyword>
<dbReference type="PANTHER" id="PTHR48111">
    <property type="entry name" value="REGULATOR OF RPOS"/>
    <property type="match status" value="1"/>
</dbReference>
<evidence type="ECO:0000256" key="2">
    <source>
        <dbReference type="PROSITE-ProRule" id="PRU00169"/>
    </source>
</evidence>
<dbReference type="GO" id="GO:0006355">
    <property type="term" value="P:regulation of DNA-templated transcription"/>
    <property type="evidence" value="ECO:0007669"/>
    <property type="project" value="TreeGrafter"/>
</dbReference>
<evidence type="ECO:0000256" key="1">
    <source>
        <dbReference type="ARBA" id="ARBA00023125"/>
    </source>
</evidence>
<dbReference type="Gene3D" id="3.40.50.2300">
    <property type="match status" value="1"/>
</dbReference>
<dbReference type="Proteomes" id="UP000503222">
    <property type="component" value="Chromosome"/>
</dbReference>
<dbReference type="PANTHER" id="PTHR48111:SF38">
    <property type="entry name" value="TWO-COMPONENT RESPONSE REGULATOR"/>
    <property type="match status" value="1"/>
</dbReference>
<name>A0A6G7YMQ5_9SPHN</name>
<evidence type="ECO:0000259" key="3">
    <source>
        <dbReference type="PROSITE" id="PS50110"/>
    </source>
</evidence>
<dbReference type="GO" id="GO:0005829">
    <property type="term" value="C:cytosol"/>
    <property type="evidence" value="ECO:0007669"/>
    <property type="project" value="TreeGrafter"/>
</dbReference>
<feature type="domain" description="Response regulatory" evidence="3">
    <location>
        <begin position="13"/>
        <end position="123"/>
    </location>
</feature>
<dbReference type="GO" id="GO:0000976">
    <property type="term" value="F:transcription cis-regulatory region binding"/>
    <property type="evidence" value="ECO:0007669"/>
    <property type="project" value="TreeGrafter"/>
</dbReference>
<dbReference type="AlphaFoldDB" id="A0A6G7YMQ5"/>
<feature type="modified residue" description="4-aspartylphosphate" evidence="2">
    <location>
        <position position="63"/>
    </location>
</feature>
<dbReference type="EMBL" id="CP049869">
    <property type="protein sequence ID" value="QIK78024.1"/>
    <property type="molecule type" value="Genomic_DNA"/>
</dbReference>
<evidence type="ECO:0000313" key="5">
    <source>
        <dbReference type="Proteomes" id="UP000503222"/>
    </source>
</evidence>
<proteinExistence type="predicted"/>
<gene>
    <name evidence="4" type="ORF">G7077_02960</name>
</gene>
<dbReference type="GO" id="GO:0000156">
    <property type="term" value="F:phosphorelay response regulator activity"/>
    <property type="evidence" value="ECO:0007669"/>
    <property type="project" value="TreeGrafter"/>
</dbReference>
<keyword evidence="2" id="KW-0597">Phosphoprotein</keyword>
<accession>A0A6G7YMQ5</accession>
<dbReference type="KEGG" id="spii:G7077_02960"/>
<organism evidence="4 5">
    <name type="scientific">Sphingomonas piscis</name>
    <dbReference type="NCBI Taxonomy" id="2714943"/>
    <lineage>
        <taxon>Bacteria</taxon>
        <taxon>Pseudomonadati</taxon>
        <taxon>Pseudomonadota</taxon>
        <taxon>Alphaproteobacteria</taxon>
        <taxon>Sphingomonadales</taxon>
        <taxon>Sphingomonadaceae</taxon>
        <taxon>Sphingomonas</taxon>
    </lineage>
</organism>
<sequence>MHPSELHARIAVHALIIEDDFLISELIQESLGELGYTSFDVAHREEEAVALAEERCPELITADGRLSDGSGVGAVRSICQNRQIPVVFITGDKSDIVQTVPDAVIVDKPFQSWDLKEAVGVALTRRITFRQM</sequence>
<dbReference type="GO" id="GO:0032993">
    <property type="term" value="C:protein-DNA complex"/>
    <property type="evidence" value="ECO:0007669"/>
    <property type="project" value="TreeGrafter"/>
</dbReference>
<evidence type="ECO:0000313" key="4">
    <source>
        <dbReference type="EMBL" id="QIK78024.1"/>
    </source>
</evidence>
<dbReference type="InterPro" id="IPR011006">
    <property type="entry name" value="CheY-like_superfamily"/>
</dbReference>
<protein>
    <submittedName>
        <fullName evidence="4">Response regulator</fullName>
    </submittedName>
</protein>
<keyword evidence="1" id="KW-0238">DNA-binding</keyword>
<reference evidence="4 5" key="1">
    <citation type="submission" date="2020-03" db="EMBL/GenBank/DDBJ databases">
        <title>Sphingomonas sp. nov., isolated from fish.</title>
        <authorList>
            <person name="Hyun D.-W."/>
            <person name="Bae J.-W."/>
        </authorList>
    </citation>
    <scope>NUCLEOTIDE SEQUENCE [LARGE SCALE GENOMIC DNA]</scope>
    <source>
        <strain evidence="4 5">HDW15B</strain>
    </source>
</reference>
<dbReference type="SMART" id="SM00448">
    <property type="entry name" value="REC"/>
    <property type="match status" value="1"/>
</dbReference>
<dbReference type="InterPro" id="IPR039420">
    <property type="entry name" value="WalR-like"/>
</dbReference>
<dbReference type="Pfam" id="PF00072">
    <property type="entry name" value="Response_reg"/>
    <property type="match status" value="1"/>
</dbReference>
<dbReference type="InterPro" id="IPR001789">
    <property type="entry name" value="Sig_transdc_resp-reg_receiver"/>
</dbReference>
<dbReference type="SUPFAM" id="SSF52172">
    <property type="entry name" value="CheY-like"/>
    <property type="match status" value="1"/>
</dbReference>
<dbReference type="PROSITE" id="PS50110">
    <property type="entry name" value="RESPONSE_REGULATORY"/>
    <property type="match status" value="1"/>
</dbReference>